<evidence type="ECO:0000313" key="1">
    <source>
        <dbReference type="EMBL" id="CAG8544984.1"/>
    </source>
</evidence>
<comment type="caution">
    <text evidence="1">The sequence shown here is derived from an EMBL/GenBank/DDBJ whole genome shotgun (WGS) entry which is preliminary data.</text>
</comment>
<dbReference type="EMBL" id="CAJVPK010000741">
    <property type="protein sequence ID" value="CAG8544984.1"/>
    <property type="molecule type" value="Genomic_DNA"/>
</dbReference>
<proteinExistence type="predicted"/>
<organism evidence="1 2">
    <name type="scientific">Diversispora eburnea</name>
    <dbReference type="NCBI Taxonomy" id="1213867"/>
    <lineage>
        <taxon>Eukaryota</taxon>
        <taxon>Fungi</taxon>
        <taxon>Fungi incertae sedis</taxon>
        <taxon>Mucoromycota</taxon>
        <taxon>Glomeromycotina</taxon>
        <taxon>Glomeromycetes</taxon>
        <taxon>Diversisporales</taxon>
        <taxon>Diversisporaceae</taxon>
        <taxon>Diversispora</taxon>
    </lineage>
</organism>
<evidence type="ECO:0000313" key="2">
    <source>
        <dbReference type="Proteomes" id="UP000789706"/>
    </source>
</evidence>
<sequence length="146" mass="16178">MSMPMALDGKNNNYIGNCDDGNLKNNDLALDIGKDNSNIDNTLALDGMITLIILALDGRDEDNNNISEEDDIDDNINNTLDGNSDYNDEFFNDVFPSDGDANVGYDIYYDHLTLDENEVTMALENLILDLGSLLSDRDTSTLERNT</sequence>
<accession>A0A9N9AXB0</accession>
<name>A0A9N9AXB0_9GLOM</name>
<gene>
    <name evidence="1" type="ORF">DEBURN_LOCUS6809</name>
</gene>
<dbReference type="Proteomes" id="UP000789706">
    <property type="component" value="Unassembled WGS sequence"/>
</dbReference>
<protein>
    <submittedName>
        <fullName evidence="1">6035_t:CDS:1</fullName>
    </submittedName>
</protein>
<reference evidence="1" key="1">
    <citation type="submission" date="2021-06" db="EMBL/GenBank/DDBJ databases">
        <authorList>
            <person name="Kallberg Y."/>
            <person name="Tangrot J."/>
            <person name="Rosling A."/>
        </authorList>
    </citation>
    <scope>NUCLEOTIDE SEQUENCE</scope>
    <source>
        <strain evidence="1">AZ414A</strain>
    </source>
</reference>
<keyword evidence="2" id="KW-1185">Reference proteome</keyword>
<dbReference type="AlphaFoldDB" id="A0A9N9AXB0"/>